<reference evidence="6 7" key="1">
    <citation type="submission" date="2017-04" db="EMBL/GenBank/DDBJ databases">
        <title>Comparative genome analysis of Subtercola boreus.</title>
        <authorList>
            <person name="Cho Y.-J."/>
            <person name="Cho A."/>
            <person name="Kim O.-S."/>
            <person name="Lee J.-I."/>
        </authorList>
    </citation>
    <scope>NUCLEOTIDE SEQUENCE [LARGE SCALE GENOMIC DNA]</scope>
    <source>
        <strain evidence="6 7">P27479</strain>
    </source>
</reference>
<dbReference type="InterPro" id="IPR036291">
    <property type="entry name" value="NAD(P)-bd_dom_sf"/>
</dbReference>
<dbReference type="EMBL" id="NBXB01000011">
    <property type="protein sequence ID" value="RFA16476.1"/>
    <property type="molecule type" value="Genomic_DNA"/>
</dbReference>
<dbReference type="SUPFAM" id="SSF51735">
    <property type="entry name" value="NAD(P)-binding Rossmann-fold domains"/>
    <property type="match status" value="1"/>
</dbReference>
<proteinExistence type="inferred from homology"/>
<dbReference type="GO" id="GO:0000166">
    <property type="term" value="F:nucleotide binding"/>
    <property type="evidence" value="ECO:0007669"/>
    <property type="project" value="InterPro"/>
</dbReference>
<dbReference type="Pfam" id="PF22725">
    <property type="entry name" value="GFO_IDH_MocA_C3"/>
    <property type="match status" value="1"/>
</dbReference>
<feature type="domain" description="GFO/IDH/MocA-like oxidoreductase" evidence="5">
    <location>
        <begin position="132"/>
        <end position="247"/>
    </location>
</feature>
<dbReference type="Pfam" id="PF01408">
    <property type="entry name" value="GFO_IDH_MocA"/>
    <property type="match status" value="1"/>
</dbReference>
<dbReference type="GO" id="GO:0016491">
    <property type="term" value="F:oxidoreductase activity"/>
    <property type="evidence" value="ECO:0007669"/>
    <property type="project" value="UniProtKB-KW"/>
</dbReference>
<keyword evidence="3" id="KW-0520">NAD</keyword>
<evidence type="ECO:0000256" key="2">
    <source>
        <dbReference type="ARBA" id="ARBA00023002"/>
    </source>
</evidence>
<keyword evidence="2" id="KW-0560">Oxidoreductase</keyword>
<dbReference type="PANTHER" id="PTHR22604:SF105">
    <property type="entry name" value="TRANS-1,2-DIHYDROBENZENE-1,2-DIOL DEHYDROGENASE"/>
    <property type="match status" value="1"/>
</dbReference>
<dbReference type="RefSeq" id="WP_116410340.1">
    <property type="nucleotide sequence ID" value="NZ_NBXB01000011.1"/>
</dbReference>
<dbReference type="Gene3D" id="3.30.360.10">
    <property type="entry name" value="Dihydrodipicolinate Reductase, domain 2"/>
    <property type="match status" value="1"/>
</dbReference>
<evidence type="ECO:0000313" key="6">
    <source>
        <dbReference type="EMBL" id="RFA16476.1"/>
    </source>
</evidence>
<gene>
    <name evidence="6" type="ORF">B7R22_03060</name>
</gene>
<feature type="domain" description="Gfo/Idh/MocA-like oxidoreductase N-terminal" evidence="4">
    <location>
        <begin position="6"/>
        <end position="120"/>
    </location>
</feature>
<evidence type="ECO:0000256" key="1">
    <source>
        <dbReference type="ARBA" id="ARBA00010928"/>
    </source>
</evidence>
<sequence>MPNGLRWGILATGGIASSFATDLQANGLQLTAVGSRSQQSADEFAGRFGGITAHASYEQLVADPEVDVVYVATPHPFHEQNALMAIAAGKHVLVEKAFTLNERQAETIVEAAREAGVVVLEAMWTRFLPHMVRIREIIAAGTLGDVRTVLADHNQKLPSEPNHRLNAPELGGGALLDLAIYPVSFAVDVLGVPSGVLASASMTPTGVDRQTAIILEHEGGRQSVLHAALDTAGPNVAAVLGTDARIEIDRTWYMPTTFRVIDPKQNVLEEFDHPVTSRGMQYQAWELERVVAAGELSSPLLPGSESVAIMGVLDEVRRQIGLVFPGE</sequence>
<comment type="caution">
    <text evidence="6">The sequence shown here is derived from an EMBL/GenBank/DDBJ whole genome shotgun (WGS) entry which is preliminary data.</text>
</comment>
<dbReference type="OrthoDB" id="9815825at2"/>
<evidence type="ECO:0000259" key="4">
    <source>
        <dbReference type="Pfam" id="PF01408"/>
    </source>
</evidence>
<dbReference type="AlphaFoldDB" id="A0A3E0W2T4"/>
<dbReference type="Proteomes" id="UP000256541">
    <property type="component" value="Unassembled WGS sequence"/>
</dbReference>
<accession>A0A3E0W2T4</accession>
<comment type="similarity">
    <text evidence="1">Belongs to the Gfo/Idh/MocA family.</text>
</comment>
<dbReference type="PANTHER" id="PTHR22604">
    <property type="entry name" value="OXIDOREDUCTASES"/>
    <property type="match status" value="1"/>
</dbReference>
<dbReference type="Gene3D" id="3.40.50.720">
    <property type="entry name" value="NAD(P)-binding Rossmann-like Domain"/>
    <property type="match status" value="1"/>
</dbReference>
<evidence type="ECO:0000259" key="5">
    <source>
        <dbReference type="Pfam" id="PF22725"/>
    </source>
</evidence>
<evidence type="ECO:0000313" key="7">
    <source>
        <dbReference type="Proteomes" id="UP000256541"/>
    </source>
</evidence>
<dbReference type="SUPFAM" id="SSF55347">
    <property type="entry name" value="Glyceraldehyde-3-phosphate dehydrogenase-like, C-terminal domain"/>
    <property type="match status" value="1"/>
</dbReference>
<dbReference type="InterPro" id="IPR000683">
    <property type="entry name" value="Gfo/Idh/MocA-like_OxRdtase_N"/>
</dbReference>
<name>A0A3E0W2T4_9MICO</name>
<evidence type="ECO:0000256" key="3">
    <source>
        <dbReference type="ARBA" id="ARBA00023027"/>
    </source>
</evidence>
<dbReference type="InterPro" id="IPR050984">
    <property type="entry name" value="Gfo/Idh/MocA_domain"/>
</dbReference>
<protein>
    <submittedName>
        <fullName evidence="6">Oxidoreductase</fullName>
    </submittedName>
</protein>
<dbReference type="InterPro" id="IPR055170">
    <property type="entry name" value="GFO_IDH_MocA-like_dom"/>
</dbReference>
<organism evidence="6 7">
    <name type="scientific">Subtercola boreus</name>
    <dbReference type="NCBI Taxonomy" id="120213"/>
    <lineage>
        <taxon>Bacteria</taxon>
        <taxon>Bacillati</taxon>
        <taxon>Actinomycetota</taxon>
        <taxon>Actinomycetes</taxon>
        <taxon>Micrococcales</taxon>
        <taxon>Microbacteriaceae</taxon>
        <taxon>Subtercola</taxon>
    </lineage>
</organism>